<dbReference type="EMBL" id="JSAM01000089">
    <property type="protein sequence ID" value="KIA77194.1"/>
    <property type="molecule type" value="Genomic_DNA"/>
</dbReference>
<organism evidence="1 2">
    <name type="scientific">Parachlamydia acanthamoebae</name>
    <dbReference type="NCBI Taxonomy" id="83552"/>
    <lineage>
        <taxon>Bacteria</taxon>
        <taxon>Pseudomonadati</taxon>
        <taxon>Chlamydiota</taxon>
        <taxon>Chlamydiia</taxon>
        <taxon>Parachlamydiales</taxon>
        <taxon>Parachlamydiaceae</taxon>
        <taxon>Parachlamydia</taxon>
    </lineage>
</organism>
<name>A0A0C1EL67_9BACT</name>
<comment type="caution">
    <text evidence="1">The sequence shown here is derived from an EMBL/GenBank/DDBJ whole genome shotgun (WGS) entry which is preliminary data.</text>
</comment>
<dbReference type="Proteomes" id="UP000031307">
    <property type="component" value="Unassembled WGS sequence"/>
</dbReference>
<gene>
    <name evidence="1" type="ORF">DB43_GT00350</name>
</gene>
<protein>
    <submittedName>
        <fullName evidence="1">Uncharacterized protein</fullName>
    </submittedName>
</protein>
<sequence length="39" mass="4329">MKKYFVSLNAGYLNSQDLQPEKSAIPPAGLFYKGNDPIL</sequence>
<evidence type="ECO:0000313" key="1">
    <source>
        <dbReference type="EMBL" id="KIA77194.1"/>
    </source>
</evidence>
<dbReference type="AlphaFoldDB" id="A0A0C1EL67"/>
<accession>A0A0C1EL67</accession>
<reference evidence="1 2" key="1">
    <citation type="journal article" date="2014" name="Mol. Biol. Evol.">
        <title>Massive expansion of Ubiquitination-related gene families within the Chlamydiae.</title>
        <authorList>
            <person name="Domman D."/>
            <person name="Collingro A."/>
            <person name="Lagkouvardos I."/>
            <person name="Gehre L."/>
            <person name="Weinmaier T."/>
            <person name="Rattei T."/>
            <person name="Subtil A."/>
            <person name="Horn M."/>
        </authorList>
    </citation>
    <scope>NUCLEOTIDE SEQUENCE [LARGE SCALE GENOMIC DNA]</scope>
    <source>
        <strain evidence="1 2">OEW1</strain>
    </source>
</reference>
<evidence type="ECO:0000313" key="2">
    <source>
        <dbReference type="Proteomes" id="UP000031307"/>
    </source>
</evidence>
<proteinExistence type="predicted"/>
<dbReference type="PATRIC" id="fig|83552.4.peg.1698"/>